<reference evidence="4 5" key="1">
    <citation type="journal article" date="2016" name="Int. J. Syst. Evol. Microbiol.">
        <title>Pseudaminobacter manganicus sp. nov., isolated from sludge of a manganese mine.</title>
        <authorList>
            <person name="Li J."/>
            <person name="Huang J."/>
            <person name="Liao S."/>
            <person name="Wang G."/>
        </authorList>
    </citation>
    <scope>NUCLEOTIDE SEQUENCE [LARGE SCALE GENOMIC DNA]</scope>
    <source>
        <strain evidence="4 5">JH-7</strain>
    </source>
</reference>
<dbReference type="InterPro" id="IPR022998">
    <property type="entry name" value="ThiamineP_synth_TenI"/>
</dbReference>
<dbReference type="OrthoDB" id="7159061at2"/>
<dbReference type="PANTHER" id="PTHR20857">
    <property type="entry name" value="THIAMINE-PHOSPHATE PYROPHOSPHORYLASE"/>
    <property type="match status" value="1"/>
</dbReference>
<evidence type="ECO:0000313" key="5">
    <source>
        <dbReference type="Proteomes" id="UP000191905"/>
    </source>
</evidence>
<dbReference type="AlphaFoldDB" id="A0A1V8RPJ2"/>
<dbReference type="STRING" id="1873176.BFN67_19755"/>
<dbReference type="SUPFAM" id="SSF51391">
    <property type="entry name" value="Thiamin phosphate synthase"/>
    <property type="match status" value="1"/>
</dbReference>
<protein>
    <submittedName>
        <fullName evidence="4">Thiamine phosphate synthase</fullName>
    </submittedName>
</protein>
<comment type="caution">
    <text evidence="4">The sequence shown here is derived from an EMBL/GenBank/DDBJ whole genome shotgun (WGS) entry which is preliminary data.</text>
</comment>
<organism evidence="4 5">
    <name type="scientific">Manganibacter manganicus</name>
    <dbReference type="NCBI Taxonomy" id="1873176"/>
    <lineage>
        <taxon>Bacteria</taxon>
        <taxon>Pseudomonadati</taxon>
        <taxon>Pseudomonadota</taxon>
        <taxon>Alphaproteobacteria</taxon>
        <taxon>Hyphomicrobiales</taxon>
        <taxon>Phyllobacteriaceae</taxon>
        <taxon>Manganibacter</taxon>
    </lineage>
</organism>
<keyword evidence="2" id="KW-0784">Thiamine biosynthesis</keyword>
<accession>A0A1V8RPJ2</accession>
<name>A0A1V8RPJ2_9HYPH</name>
<dbReference type="PANTHER" id="PTHR20857:SF15">
    <property type="entry name" value="THIAMINE-PHOSPHATE SYNTHASE"/>
    <property type="match status" value="1"/>
</dbReference>
<dbReference type="InterPro" id="IPR036206">
    <property type="entry name" value="ThiamineP_synth_sf"/>
</dbReference>
<gene>
    <name evidence="4" type="ORF">BFN67_19755</name>
</gene>
<dbReference type="CDD" id="cd00564">
    <property type="entry name" value="TMP_TenI"/>
    <property type="match status" value="1"/>
</dbReference>
<evidence type="ECO:0000256" key="1">
    <source>
        <dbReference type="ARBA" id="ARBA00004948"/>
    </source>
</evidence>
<dbReference type="InterPro" id="IPR013785">
    <property type="entry name" value="Aldolase_TIM"/>
</dbReference>
<feature type="domain" description="Thiamine phosphate synthase/TenI" evidence="3">
    <location>
        <begin position="19"/>
        <end position="188"/>
    </location>
</feature>
<evidence type="ECO:0000256" key="2">
    <source>
        <dbReference type="ARBA" id="ARBA00022977"/>
    </source>
</evidence>
<dbReference type="Gene3D" id="3.20.20.70">
    <property type="entry name" value="Aldolase class I"/>
    <property type="match status" value="1"/>
</dbReference>
<sequence length="215" mass="22379">MTDATPPNRCRIVLIAMPDTTPARIAAALTGGDVASLILPQNGLDEAGFQGFAEAVVPPGQAAGVAVIIDGDSRIAGRVHADGIHLEGSKAELADAIERLQGRMMVGAGGARTRDEALELGEERPDYIFFGRFGYDTTPEPHRRNLALGAWWAEMIEIPCIVMAGSDLGSVETVAATGAEFVALSSAVFAESVDPAAAVAQANALLDQTAPRVED</sequence>
<keyword evidence="5" id="KW-1185">Reference proteome</keyword>
<dbReference type="EMBL" id="MDET01000020">
    <property type="protein sequence ID" value="OQM75106.1"/>
    <property type="molecule type" value="Genomic_DNA"/>
</dbReference>
<dbReference type="Pfam" id="PF02581">
    <property type="entry name" value="TMP-TENI"/>
    <property type="match status" value="1"/>
</dbReference>
<proteinExistence type="predicted"/>
<comment type="pathway">
    <text evidence="1">Cofactor biosynthesis; thiamine diphosphate biosynthesis.</text>
</comment>
<evidence type="ECO:0000259" key="3">
    <source>
        <dbReference type="Pfam" id="PF02581"/>
    </source>
</evidence>
<dbReference type="RefSeq" id="WP_080920068.1">
    <property type="nucleotide sequence ID" value="NZ_MDET01000020.1"/>
</dbReference>
<dbReference type="GO" id="GO:0005737">
    <property type="term" value="C:cytoplasm"/>
    <property type="evidence" value="ECO:0007669"/>
    <property type="project" value="TreeGrafter"/>
</dbReference>
<evidence type="ECO:0000313" key="4">
    <source>
        <dbReference type="EMBL" id="OQM75106.1"/>
    </source>
</evidence>
<dbReference type="Proteomes" id="UP000191905">
    <property type="component" value="Unassembled WGS sequence"/>
</dbReference>
<dbReference type="GO" id="GO:0004789">
    <property type="term" value="F:thiamine-phosphate diphosphorylase activity"/>
    <property type="evidence" value="ECO:0007669"/>
    <property type="project" value="TreeGrafter"/>
</dbReference>
<dbReference type="NCBIfam" id="NF005080">
    <property type="entry name" value="PRK06512.1"/>
    <property type="match status" value="1"/>
</dbReference>
<dbReference type="GO" id="GO:0009228">
    <property type="term" value="P:thiamine biosynthetic process"/>
    <property type="evidence" value="ECO:0007669"/>
    <property type="project" value="UniProtKB-KW"/>
</dbReference>